<dbReference type="Pfam" id="PF10296">
    <property type="entry name" value="MMM1"/>
    <property type="match status" value="1"/>
</dbReference>
<keyword evidence="3" id="KW-0812">Transmembrane</keyword>
<dbReference type="eggNOG" id="KOG2238">
    <property type="taxonomic scope" value="Eukaryota"/>
</dbReference>
<keyword evidence="6" id="KW-0445">Lipid transport</keyword>
<evidence type="ECO:0000256" key="4">
    <source>
        <dbReference type="ARBA" id="ARBA00022824"/>
    </source>
</evidence>
<evidence type="ECO:0000256" key="1">
    <source>
        <dbReference type="ARBA" id="ARBA00004586"/>
    </source>
</evidence>
<name>H2ZAC5_CIOSA</name>
<dbReference type="FunCoup" id="H2ZAC5">
    <property type="interactions" value="15"/>
</dbReference>
<protein>
    <recommendedName>
        <fullName evidence="10">SMP-LTD domain-containing protein</fullName>
    </recommendedName>
</protein>
<feature type="domain" description="SMP-LTD" evidence="10">
    <location>
        <begin position="278"/>
        <end position="561"/>
    </location>
</feature>
<reference evidence="12" key="1">
    <citation type="submission" date="2003-08" db="EMBL/GenBank/DDBJ databases">
        <authorList>
            <person name="Birren B."/>
            <person name="Nusbaum C."/>
            <person name="Abebe A."/>
            <person name="Abouelleil A."/>
            <person name="Adekoya E."/>
            <person name="Ait-zahra M."/>
            <person name="Allen N."/>
            <person name="Allen T."/>
            <person name="An P."/>
            <person name="Anderson M."/>
            <person name="Anderson S."/>
            <person name="Arachchi H."/>
            <person name="Armbruster J."/>
            <person name="Bachantsang P."/>
            <person name="Baldwin J."/>
            <person name="Barry A."/>
            <person name="Bayul T."/>
            <person name="Blitshsteyn B."/>
            <person name="Bloom T."/>
            <person name="Blye J."/>
            <person name="Boguslavskiy L."/>
            <person name="Borowsky M."/>
            <person name="Boukhgalter B."/>
            <person name="Brunache A."/>
            <person name="Butler J."/>
            <person name="Calixte N."/>
            <person name="Calvo S."/>
            <person name="Camarata J."/>
            <person name="Campo K."/>
            <person name="Chang J."/>
            <person name="Cheshatsang Y."/>
            <person name="Citroen M."/>
            <person name="Collymore A."/>
            <person name="Considine T."/>
            <person name="Cook A."/>
            <person name="Cooke P."/>
            <person name="Corum B."/>
            <person name="Cuomo C."/>
            <person name="David R."/>
            <person name="Dawoe T."/>
            <person name="Degray S."/>
            <person name="Dodge S."/>
            <person name="Dooley K."/>
            <person name="Dorje P."/>
            <person name="Dorjee K."/>
            <person name="Dorris L."/>
            <person name="Duffey N."/>
            <person name="Dupes A."/>
            <person name="Elkins T."/>
            <person name="Engels R."/>
            <person name="Erickson J."/>
            <person name="Farina A."/>
            <person name="Faro S."/>
            <person name="Ferreira P."/>
            <person name="Fischer H."/>
            <person name="Fitzgerald M."/>
            <person name="Foley K."/>
            <person name="Gage D."/>
            <person name="Galagan J."/>
            <person name="Gearin G."/>
            <person name="Gnerre S."/>
            <person name="Gnirke A."/>
            <person name="Goyette A."/>
            <person name="Graham J."/>
            <person name="Grandbois E."/>
            <person name="Gyaltsen K."/>
            <person name="Hafez N."/>
            <person name="Hagopian D."/>
            <person name="Hagos B."/>
            <person name="Hall J."/>
            <person name="Hatcher B."/>
            <person name="Heller A."/>
            <person name="Higgins H."/>
            <person name="Honan T."/>
            <person name="Horn A."/>
            <person name="Houde N."/>
            <person name="Hughes L."/>
            <person name="Hulme W."/>
            <person name="Husby E."/>
            <person name="Iliev I."/>
            <person name="Jaffe D."/>
            <person name="Jones C."/>
            <person name="Kamal M."/>
            <person name="Kamat A."/>
            <person name="Kamvysselis M."/>
            <person name="Karlsson E."/>
            <person name="Kells C."/>
            <person name="Kieu A."/>
            <person name="Kisner P."/>
            <person name="Kodira C."/>
            <person name="Kulbokas E."/>
            <person name="Labutti K."/>
            <person name="Lama D."/>
            <person name="Landers T."/>
            <person name="Leger J."/>
            <person name="Levine S."/>
            <person name="Lewis D."/>
            <person name="Lewis T."/>
            <person name="Lindblad-toh K."/>
            <person name="Liu X."/>
            <person name="Lokyitsang T."/>
            <person name="Lokyitsang Y."/>
            <person name="Lucien O."/>
            <person name="Lui A."/>
            <person name="Ma L.J."/>
            <person name="Mabbitt R."/>
            <person name="Macdonald J."/>
            <person name="Maclean C."/>
            <person name="Major J."/>
            <person name="Manning J."/>
            <person name="Marabella R."/>
            <person name="Maru K."/>
            <person name="Matthews C."/>
            <person name="Mauceli E."/>
            <person name="Mccarthy M."/>
            <person name="Mcdonough S."/>
            <person name="Mcghee T."/>
            <person name="Meldrim J."/>
            <person name="Meneus L."/>
            <person name="Mesirov J."/>
            <person name="Mihalev A."/>
            <person name="Mihova T."/>
            <person name="Mikkelsen T."/>
            <person name="Mlenga V."/>
            <person name="Moru K."/>
            <person name="Mozes J."/>
            <person name="Mulrain L."/>
            <person name="Munson G."/>
            <person name="Naylor J."/>
            <person name="Newes C."/>
            <person name="Nguyen C."/>
            <person name="Nguyen N."/>
            <person name="Nguyen T."/>
            <person name="Nicol R."/>
            <person name="Nielsen C."/>
            <person name="Nizzari M."/>
            <person name="Norbu C."/>
            <person name="Norbu N."/>
            <person name="O'donnell P."/>
            <person name="Okoawo O."/>
            <person name="O'leary S."/>
            <person name="Omotosho B."/>
            <person name="O'neill K."/>
            <person name="Osman S."/>
            <person name="Parker S."/>
            <person name="Perrin D."/>
            <person name="Phunkhang P."/>
            <person name="Piqani B."/>
            <person name="Purcell S."/>
            <person name="Rachupka T."/>
            <person name="Ramasamy U."/>
            <person name="Rameau R."/>
            <person name="Ray V."/>
            <person name="Raymond C."/>
            <person name="Retta R."/>
            <person name="Richardson S."/>
            <person name="Rise C."/>
            <person name="Rodriguez J."/>
            <person name="Rogers J."/>
            <person name="Rogov P."/>
            <person name="Rutman M."/>
            <person name="Schupbach R."/>
            <person name="Seaman C."/>
            <person name="Settipalli S."/>
            <person name="Sharpe T."/>
            <person name="Sheridan J."/>
            <person name="Sherpa N."/>
            <person name="Shi J."/>
            <person name="Smirnov S."/>
            <person name="Smith C."/>
            <person name="Sougnez C."/>
            <person name="Spencer B."/>
            <person name="Stalker J."/>
            <person name="Stange-thomann N."/>
            <person name="Stavropoulos S."/>
            <person name="Stetson K."/>
            <person name="Stone C."/>
            <person name="Stone S."/>
            <person name="Stubbs M."/>
            <person name="Talamas J."/>
            <person name="Tchuinga P."/>
            <person name="Tenzing P."/>
            <person name="Tesfaye S."/>
            <person name="Theodore J."/>
            <person name="Thoulutsang Y."/>
            <person name="Topham K."/>
            <person name="Towey S."/>
            <person name="Tsamla T."/>
            <person name="Tsomo N."/>
            <person name="Vallee D."/>
            <person name="Vassiliev H."/>
            <person name="Venkataraman V."/>
            <person name="Vinson J."/>
            <person name="Vo A."/>
            <person name="Wade C."/>
            <person name="Wang S."/>
            <person name="Wangchuk T."/>
            <person name="Wangdi T."/>
            <person name="Whittaker C."/>
            <person name="Wilkinson J."/>
            <person name="Wu Y."/>
            <person name="Wyman D."/>
            <person name="Yadav S."/>
            <person name="Yang S."/>
            <person name="Yang X."/>
            <person name="Yeager S."/>
            <person name="Yee E."/>
            <person name="Young G."/>
            <person name="Zainoun J."/>
            <person name="Zembeck L."/>
            <person name="Zimmer A."/>
            <person name="Zody M."/>
            <person name="Lander E."/>
        </authorList>
    </citation>
    <scope>NUCLEOTIDE SEQUENCE [LARGE SCALE GENOMIC DNA]</scope>
</reference>
<dbReference type="GeneTree" id="ENSGT00940000164352"/>
<reference evidence="11" key="3">
    <citation type="submission" date="2025-09" db="UniProtKB">
        <authorList>
            <consortium name="Ensembl"/>
        </authorList>
    </citation>
    <scope>IDENTIFICATION</scope>
</reference>
<proteinExistence type="predicted"/>
<keyword evidence="8" id="KW-0472">Membrane</keyword>
<reference evidence="11" key="2">
    <citation type="submission" date="2025-08" db="UniProtKB">
        <authorList>
            <consortium name="Ensembl"/>
        </authorList>
    </citation>
    <scope>IDENTIFICATION</scope>
</reference>
<dbReference type="InterPro" id="IPR031468">
    <property type="entry name" value="SMP_LBD"/>
</dbReference>
<evidence type="ECO:0000256" key="5">
    <source>
        <dbReference type="ARBA" id="ARBA00022989"/>
    </source>
</evidence>
<organism evidence="11 12">
    <name type="scientific">Ciona savignyi</name>
    <name type="common">Pacific transparent sea squirt</name>
    <dbReference type="NCBI Taxonomy" id="51511"/>
    <lineage>
        <taxon>Eukaryota</taxon>
        <taxon>Metazoa</taxon>
        <taxon>Chordata</taxon>
        <taxon>Tunicata</taxon>
        <taxon>Ascidiacea</taxon>
        <taxon>Phlebobranchia</taxon>
        <taxon>Cionidae</taxon>
        <taxon>Ciona</taxon>
    </lineage>
</organism>
<dbReference type="PANTHER" id="PTHR13466:SF0">
    <property type="entry name" value="SMP-LTD DOMAIN-CONTAINING PROTEIN"/>
    <property type="match status" value="1"/>
</dbReference>
<evidence type="ECO:0000313" key="12">
    <source>
        <dbReference type="Proteomes" id="UP000007875"/>
    </source>
</evidence>
<dbReference type="Ensembl" id="ENSCSAVT00000014705.1">
    <property type="protein sequence ID" value="ENSCSAVP00000014540.1"/>
    <property type="gene ID" value="ENSCSAVG00000008509.1"/>
</dbReference>
<dbReference type="Proteomes" id="UP000007875">
    <property type="component" value="Unassembled WGS sequence"/>
</dbReference>
<evidence type="ECO:0000256" key="8">
    <source>
        <dbReference type="ARBA" id="ARBA00023136"/>
    </source>
</evidence>
<dbReference type="PROSITE" id="PS51847">
    <property type="entry name" value="SMP"/>
    <property type="match status" value="1"/>
</dbReference>
<evidence type="ECO:0000259" key="10">
    <source>
        <dbReference type="PROSITE" id="PS51847"/>
    </source>
</evidence>
<keyword evidence="2" id="KW-0813">Transport</keyword>
<evidence type="ECO:0000256" key="7">
    <source>
        <dbReference type="ARBA" id="ARBA00023121"/>
    </source>
</evidence>
<dbReference type="InParanoid" id="H2ZAC5"/>
<evidence type="ECO:0000313" key="11">
    <source>
        <dbReference type="Ensembl" id="ENSCSAVP00000014540.1"/>
    </source>
</evidence>
<feature type="region of interest" description="Disordered" evidence="9">
    <location>
        <begin position="403"/>
        <end position="441"/>
    </location>
</feature>
<dbReference type="GO" id="GO:0008289">
    <property type="term" value="F:lipid binding"/>
    <property type="evidence" value="ECO:0007669"/>
    <property type="project" value="UniProtKB-KW"/>
</dbReference>
<comment type="subcellular location">
    <subcellularLocation>
        <location evidence="1">Endoplasmic reticulum membrane</location>
    </subcellularLocation>
</comment>
<dbReference type="InterPro" id="IPR019411">
    <property type="entry name" value="MMM1_dom"/>
</dbReference>
<keyword evidence="7" id="KW-0446">Lipid-binding</keyword>
<evidence type="ECO:0000256" key="3">
    <source>
        <dbReference type="ARBA" id="ARBA00022692"/>
    </source>
</evidence>
<keyword evidence="4" id="KW-0256">Endoplasmic reticulum</keyword>
<dbReference type="STRING" id="51511.ENSCSAVP00000014540"/>
<sequence>MNETFFYDPTYYHVSNTQAAFITLDGSNLRIQTPQKGIAKRSTYKEGNIPISNVVHQRLFDITFAKIYLKPDGLVKKRVWSKKYPVVVEIPKLVQEAKTKSQIDTNVSFQFSNFLLKSCSTDSDKDSGEPQEKVDVNKSDIEILYLFGRTDRQKEEWFYRFIEINCLQFLQRCINRKKIGIQNYSIFFIDATILLHTYITHTIPPTISVNLFILLFAETFLSSSLCLGESINSDPLRAYKDYYLHISRLMPDDFRMYSLNNVFVWPKTFNTEAGFQEPGLEVAWINVLLGRITFDFLRQPAWAKWLSVKIQKKLDKIKLPYFMDELKLTELNLGGTVPLVHQISLPKLDAQGLWLEMEVTYSGSAHMTLKTKLVLTKLGKNESAVKEDKHGYVFNKMSAITDSDAEDSAESSDDDDEPNLMKGKLGDPAPTSPQLAHSGAPAQSKKWVRIVDSIAKSKYFQRATETEFIRKKLETVSNTPMMLSVELLELRGVLAVNIPPPPTDRIWYGFRDPPNMVVKAHPQVGERLVKTSHVTDWIEHKLQQEFMKVLVMPNMDDIPIPVMFHNRPPSS</sequence>
<evidence type="ECO:0000256" key="9">
    <source>
        <dbReference type="SAM" id="MobiDB-lite"/>
    </source>
</evidence>
<accession>H2ZAC5</accession>
<dbReference type="GO" id="GO:0006869">
    <property type="term" value="P:lipid transport"/>
    <property type="evidence" value="ECO:0007669"/>
    <property type="project" value="UniProtKB-KW"/>
</dbReference>
<dbReference type="PANTHER" id="PTHR13466">
    <property type="entry name" value="TEX2 PROTEIN-RELATED"/>
    <property type="match status" value="1"/>
</dbReference>
<evidence type="ECO:0000256" key="6">
    <source>
        <dbReference type="ARBA" id="ARBA00023055"/>
    </source>
</evidence>
<dbReference type="OMA" id="CIVMSES"/>
<dbReference type="CDD" id="cd21675">
    <property type="entry name" value="SMP_TEX2"/>
    <property type="match status" value="1"/>
</dbReference>
<feature type="compositionally biased region" description="Acidic residues" evidence="9">
    <location>
        <begin position="403"/>
        <end position="418"/>
    </location>
</feature>
<evidence type="ECO:0000256" key="2">
    <source>
        <dbReference type="ARBA" id="ARBA00022448"/>
    </source>
</evidence>
<keyword evidence="5" id="KW-1133">Transmembrane helix</keyword>
<keyword evidence="12" id="KW-1185">Reference proteome</keyword>
<dbReference type="GO" id="GO:0005789">
    <property type="term" value="C:endoplasmic reticulum membrane"/>
    <property type="evidence" value="ECO:0007669"/>
    <property type="project" value="UniProtKB-SubCell"/>
</dbReference>
<dbReference type="AlphaFoldDB" id="H2ZAC5"/>